<dbReference type="Proteomes" id="UP000034578">
    <property type="component" value="Unassembled WGS sequence"/>
</dbReference>
<evidence type="ECO:0000313" key="3">
    <source>
        <dbReference type="Proteomes" id="UP000034152"/>
    </source>
</evidence>
<accession>A0A0F8U864</accession>
<evidence type="ECO:0000313" key="4">
    <source>
        <dbReference type="Proteomes" id="UP000034578"/>
    </source>
</evidence>
<dbReference type="AlphaFoldDB" id="A0A0F8U864"/>
<keyword evidence="4" id="KW-1185">Reference proteome</keyword>
<gene>
    <name evidence="1" type="ORF">DU47_13445</name>
    <name evidence="2" type="ORF">DU80_06685</name>
</gene>
<organism evidence="2 3">
    <name type="scientific">Methanosarcina mazei</name>
    <name type="common">Methanosarcina frisia</name>
    <dbReference type="NCBI Taxonomy" id="2209"/>
    <lineage>
        <taxon>Archaea</taxon>
        <taxon>Methanobacteriati</taxon>
        <taxon>Methanobacteriota</taxon>
        <taxon>Stenosarchaea group</taxon>
        <taxon>Methanomicrobia</taxon>
        <taxon>Methanosarcinales</taxon>
        <taxon>Methanosarcinaceae</taxon>
        <taxon>Methanosarcina</taxon>
    </lineage>
</organism>
<name>A0A0F8U864_METMZ</name>
<dbReference type="PATRIC" id="fig|2209.56.peg.1459"/>
<protein>
    <submittedName>
        <fullName evidence="2">Uncharacterized protein</fullName>
    </submittedName>
</protein>
<dbReference type="Proteomes" id="UP000034152">
    <property type="component" value="Unassembled WGS sequence"/>
</dbReference>
<sequence>MFSEFLLPECVSPILVSPDSRLARVPPREGGVLFARFARSRGPIWKEKGLIWKKKGLIWKKKREVHKGVGGSLYT</sequence>
<evidence type="ECO:0000313" key="2">
    <source>
        <dbReference type="EMBL" id="KKH87451.1"/>
    </source>
</evidence>
<evidence type="ECO:0000313" key="1">
    <source>
        <dbReference type="EMBL" id="KKG06240.1"/>
    </source>
</evidence>
<comment type="caution">
    <text evidence="2">The sequence shown here is derived from an EMBL/GenBank/DDBJ whole genome shotgun (WGS) entry which is preliminary data.</text>
</comment>
<dbReference type="EMBL" id="JJQU01000082">
    <property type="protein sequence ID" value="KKH87451.1"/>
    <property type="molecule type" value="Genomic_DNA"/>
</dbReference>
<reference evidence="3 4" key="1">
    <citation type="journal article" date="2015" name="ISME J.">
        <title>Genomic and phenotypic differentiation among Methanosarcina mazei populations from Columbia River sediment.</title>
        <authorList>
            <person name="Youngblut N.D."/>
            <person name="Wirth J.S."/>
            <person name="Henriksen J.R."/>
            <person name="Smith M."/>
            <person name="Simon H."/>
            <person name="Metcalf W.W."/>
            <person name="Whitaker R.J."/>
        </authorList>
    </citation>
    <scope>NUCLEOTIDE SEQUENCE [LARGE SCALE GENOMIC DNA]</scope>
    <source>
        <strain evidence="2 3">1.H.M.2.1</strain>
        <strain evidence="1 4">2.F.A.2.4</strain>
    </source>
</reference>
<proteinExistence type="predicted"/>
<dbReference type="EMBL" id="JJOS01000012">
    <property type="protein sequence ID" value="KKG06240.1"/>
    <property type="molecule type" value="Genomic_DNA"/>
</dbReference>